<evidence type="ECO:0000313" key="2">
    <source>
        <dbReference type="EnsemblMetazoa" id="GAUT049727-PA"/>
    </source>
</evidence>
<protein>
    <submittedName>
        <fullName evidence="2">Uncharacterized protein</fullName>
    </submittedName>
</protein>
<feature type="compositionally biased region" description="Polar residues" evidence="1">
    <location>
        <begin position="981"/>
        <end position="994"/>
    </location>
</feature>
<feature type="region of interest" description="Disordered" evidence="1">
    <location>
        <begin position="1774"/>
        <end position="1793"/>
    </location>
</feature>
<feature type="region of interest" description="Disordered" evidence="1">
    <location>
        <begin position="892"/>
        <end position="923"/>
    </location>
</feature>
<dbReference type="STRING" id="7395.A0A1A9VWA7"/>
<feature type="region of interest" description="Disordered" evidence="1">
    <location>
        <begin position="780"/>
        <end position="800"/>
    </location>
</feature>
<dbReference type="EnsemblMetazoa" id="GAUT049727-RA">
    <property type="protein sequence ID" value="GAUT049727-PA"/>
    <property type="gene ID" value="GAUT049727"/>
</dbReference>
<feature type="region of interest" description="Disordered" evidence="1">
    <location>
        <begin position="1283"/>
        <end position="1309"/>
    </location>
</feature>
<name>A0A1A9VWA7_GLOAU</name>
<feature type="compositionally biased region" description="Polar residues" evidence="1">
    <location>
        <begin position="1776"/>
        <end position="1793"/>
    </location>
</feature>
<feature type="region of interest" description="Disordered" evidence="1">
    <location>
        <begin position="162"/>
        <end position="191"/>
    </location>
</feature>
<feature type="compositionally biased region" description="Polar residues" evidence="1">
    <location>
        <begin position="1011"/>
        <end position="1049"/>
    </location>
</feature>
<feature type="compositionally biased region" description="Polar residues" evidence="1">
    <location>
        <begin position="1836"/>
        <end position="1846"/>
    </location>
</feature>
<feature type="region of interest" description="Disordered" evidence="1">
    <location>
        <begin position="950"/>
        <end position="1052"/>
    </location>
</feature>
<dbReference type="VEuPathDB" id="VectorBase:GAUT049727"/>
<feature type="compositionally biased region" description="Polar residues" evidence="1">
    <location>
        <begin position="1285"/>
        <end position="1298"/>
    </location>
</feature>
<sequence length="1882" mass="209224">MCTFPENIFKLYCTVCPSAAQVVPSINTGGGATTILPDSLKVPIIPAAVIISKPVATQEQHQRHQQSYKIIAAPPITQIATLRRSLLNETKEKEPEQLKQTEIIFSSRNSDNNNAINNNNSNNNNENTLAQTQLHTQPQQETQAHNTSLASTSISNMKTHIATTTTTTPILNVRRNTNQAPKSPPRWPLRPGVMVHVRNDTKENLAVNRMTLKPNALLLPKLTAQGSITDSSFSSSALNASINTTQTTLLNVTQDSNLADHRALNHGQQGNLNAIHKQKQQQHKVVAQQHIKNDKNEKYRNTLVTPINYAINHSTDDNSMTTIALKNETLRLTEQNPELEIRQVEAVSASNSAPIAERPITPVKRTNYERLRHLIANIFFKRSHPRNNDSIRDSQRSHVGLLGGKFWKKPEAAGKSPFAKEHRLKGIRSSGSVTYKKCAKTTTATTTTYSTCTVSATHHHDIANEFENNNNINNNDTNHNNLVNNTQTSLYCTVTGSIISTKTITPVTVTAKIAPLTMQHQQPLPASAILIEPSLNISHPRLQNATPSINNKKNVTNNNNTTTTVIQSIPSTIMSSRENQSNTVRNTNTQANNQKSTLKGILKSPTPPPRPAPPLLKRSVSHITTTQRQIEQVQTHNSASSIANPHQQMPYNLNNCFPKSYTEYYQNQQQQQQQQQQFTSKFAINNMANATHAQMLNAIEHDYNAFNAGVAPVAEGNTKATNPFLAVSNFKKFNQPSNFEASTMEGYNTTSMKRIGKRKTFVDKLEDKRFYSLKFSSGAKNKAQNPKTISDERDSSSRTGVVGVLGPLVTDSNNKCKRHHSFAGGSVGDIDPKGSSRYPLHFYDTPAYENVNDAVQVHTSNTKSSDMEMQAPALSSSMGTATVLLHPLPHHTTHVNGGLGASSTTGPKKKHHQRQHQPKEDLNLIEPERLSIYRSDSGISNSSYECVTPVPSHGTACSTPPPGKTPRAPKTPKTPKTHKTNSLIHSTVTANFNSAHKKQAPRVPPTPLYINVNSDSTAAPTSNLERPSSPNSAVATSAYESASSSQNDGTCADPASLSSCTSLYSGKLTSVSRCSRHQQPPEITTPEEYEQYQLGHHPHGGHSSSSLSVASSVSGTGVNASAWSKCKKQQRSTVTSNVTSLELTNKYRLATNPFLAANTTASTTAPTTICRKKLQRQTISDPYAHIKYISDCRKQHLRLNTVATSKQTRLGGSNETYNYCPESTRAFKATTEPADVNKAQQQQQINLQPYNAIDYAKQSELHQSHHRHHYHPHYYKQFQQQQQQLGFTHSQHTQQMLMSSSGNTDDIDDDVSNDRPYNDRKYSPHSCYLSYSHDDNGNDNCTEGMRETAETLKSPQIILTADRKLPETTNTATTPSTSIDFAARPVKLPLRKYHSFHFQTSQTVAGQQQSKLKTQQQEHLQVQAYTAKHHYSKEGPLVFLPLCLNENSTFKPIVSTEESEEDDSTEISINDELEQYSKCTPITNLLKRTSSLNINCELNNQSPTIDKSIAKLSKVFTTAKRETYEQIDKSKENAATAVKPISKNKNFSLSRIINDSPEVIKIEDFTNSNSDEIFITSKTLIRSPPVLKSKNMPARSKEKTEASAEISKNEVWEPNLLKSEQMIRESPSQIANYDKLKKIHEHSFKLCAEGEESKFVEDSIKLSSNTALFKAGSFKDHSNSFALNDHKFEYKASMELNDLLKTKKLGMDVNSENENLTISGQCFQTINHNKNVGKLSEASKYIDMYKVMPESLACTGSNKGCPTLPSLKSMTEDCNEQSNQTQDNTFSTRNIKSPSNSLKTLELMTKSNPELWYNTHSGSRQKLHQLQLFHSLQNLKNSHNSNRNTSADVVDKEREAEDEDEEDLGYTFYEDENDNDINDNDK</sequence>
<evidence type="ECO:0000256" key="1">
    <source>
        <dbReference type="SAM" id="MobiDB-lite"/>
    </source>
</evidence>
<feature type="region of interest" description="Disordered" evidence="1">
    <location>
        <begin position="108"/>
        <end position="127"/>
    </location>
</feature>
<feature type="compositionally biased region" description="Pro residues" evidence="1">
    <location>
        <begin position="605"/>
        <end position="614"/>
    </location>
</feature>
<feature type="compositionally biased region" description="Acidic residues" evidence="1">
    <location>
        <begin position="1856"/>
        <end position="1882"/>
    </location>
</feature>
<feature type="region of interest" description="Disordered" evidence="1">
    <location>
        <begin position="1836"/>
        <end position="1882"/>
    </location>
</feature>
<feature type="compositionally biased region" description="Basic residues" evidence="1">
    <location>
        <begin position="907"/>
        <end position="916"/>
    </location>
</feature>
<accession>A0A1A9VWA7</accession>
<proteinExistence type="predicted"/>
<feature type="region of interest" description="Disordered" evidence="1">
    <location>
        <begin position="575"/>
        <end position="616"/>
    </location>
</feature>
<evidence type="ECO:0000313" key="3">
    <source>
        <dbReference type="Proteomes" id="UP000078200"/>
    </source>
</evidence>
<feature type="compositionally biased region" description="Polar residues" evidence="1">
    <location>
        <begin position="575"/>
        <end position="597"/>
    </location>
</feature>
<reference evidence="2" key="1">
    <citation type="submission" date="2020-05" db="UniProtKB">
        <authorList>
            <consortium name="EnsemblMetazoa"/>
        </authorList>
    </citation>
    <scope>IDENTIFICATION</scope>
    <source>
        <strain evidence="2">TTRI</strain>
    </source>
</reference>
<dbReference type="Proteomes" id="UP000078200">
    <property type="component" value="Unassembled WGS sequence"/>
</dbReference>
<organism evidence="2 3">
    <name type="scientific">Glossina austeni</name>
    <name type="common">Savannah tsetse fly</name>
    <dbReference type="NCBI Taxonomy" id="7395"/>
    <lineage>
        <taxon>Eukaryota</taxon>
        <taxon>Metazoa</taxon>
        <taxon>Ecdysozoa</taxon>
        <taxon>Arthropoda</taxon>
        <taxon>Hexapoda</taxon>
        <taxon>Insecta</taxon>
        <taxon>Pterygota</taxon>
        <taxon>Neoptera</taxon>
        <taxon>Endopterygota</taxon>
        <taxon>Diptera</taxon>
        <taxon>Brachycera</taxon>
        <taxon>Muscomorpha</taxon>
        <taxon>Hippoboscoidea</taxon>
        <taxon>Glossinidae</taxon>
        <taxon>Glossina</taxon>
    </lineage>
</organism>
<keyword evidence="3" id="KW-1185">Reference proteome</keyword>